<keyword evidence="3" id="KW-0378">Hydrolase</keyword>
<dbReference type="PRINTS" id="PR00834">
    <property type="entry name" value="PROTEASES2C"/>
</dbReference>
<comment type="caution">
    <text evidence="6">The sequence shown here is derived from an EMBL/GenBank/DDBJ whole genome shotgun (WGS) entry which is preliminary data.</text>
</comment>
<dbReference type="Pfam" id="PF13365">
    <property type="entry name" value="Trypsin_2"/>
    <property type="match status" value="1"/>
</dbReference>
<dbReference type="STRING" id="472963.BKP45_06630"/>
<name>A0A1S2MCB6_9BACI</name>
<organism evidence="6 7">
    <name type="scientific">Anaerobacillus alkalidiazotrophicus</name>
    <dbReference type="NCBI Taxonomy" id="472963"/>
    <lineage>
        <taxon>Bacteria</taxon>
        <taxon>Bacillati</taxon>
        <taxon>Bacillota</taxon>
        <taxon>Bacilli</taxon>
        <taxon>Bacillales</taxon>
        <taxon>Bacillaceae</taxon>
        <taxon>Anaerobacillus</taxon>
    </lineage>
</organism>
<keyword evidence="4" id="KW-0720">Serine protease</keyword>
<dbReference type="Proteomes" id="UP000180057">
    <property type="component" value="Unassembled WGS sequence"/>
</dbReference>
<dbReference type="GO" id="GO:0004252">
    <property type="term" value="F:serine-type endopeptidase activity"/>
    <property type="evidence" value="ECO:0007669"/>
    <property type="project" value="InterPro"/>
</dbReference>
<keyword evidence="5" id="KW-0812">Transmembrane</keyword>
<dbReference type="InterPro" id="IPR051201">
    <property type="entry name" value="Chloro_Bact_Ser_Proteases"/>
</dbReference>
<evidence type="ECO:0000256" key="4">
    <source>
        <dbReference type="ARBA" id="ARBA00022825"/>
    </source>
</evidence>
<comment type="similarity">
    <text evidence="1">Belongs to the peptidase S1C family.</text>
</comment>
<accession>A0A1S2MCB6</accession>
<evidence type="ECO:0000256" key="2">
    <source>
        <dbReference type="ARBA" id="ARBA00022670"/>
    </source>
</evidence>
<dbReference type="InterPro" id="IPR001940">
    <property type="entry name" value="Peptidase_S1C"/>
</dbReference>
<sequence>MVNKRRAMHFISIISTIVIIIISIFSGIAVKSYVERSFTVSSVLIEEPDAEAVPASTVPRDLKDIIHETQKKVVNIETDNGFGSGFLYTENGDVVTNAHVVANVKEVHVKTSDGRSYPGTVIGISSTLDLAVVRVSGLKGNEPLTIHEKRAEIGDEILALGSPLGYQNTVTTGIISGVDRNFEIEPFHFENVYQISAPIAPGNSGGPLVEATTGEVFGINSAGANQGNIGFSIPIIDVVSVIDDWITNPLSELPTINLSSDGYEDIQFSEEELAGYIVSYFYESLSQGDYVTAYSLLGSEWQKDMSYESFRNGYQNTLAVSLDDLTVVKKDDGYEVIGFISALERQESLSYQSYKVTYFIRYENDQLKIISGKGEKV</sequence>
<evidence type="ECO:0000256" key="5">
    <source>
        <dbReference type="SAM" id="Phobius"/>
    </source>
</evidence>
<keyword evidence="7" id="KW-1185">Reference proteome</keyword>
<dbReference type="EMBL" id="MLQS01000001">
    <property type="protein sequence ID" value="OIJ22309.1"/>
    <property type="molecule type" value="Genomic_DNA"/>
</dbReference>
<dbReference type="Gene3D" id="2.40.10.10">
    <property type="entry name" value="Trypsin-like serine proteases"/>
    <property type="match status" value="2"/>
</dbReference>
<protein>
    <submittedName>
        <fullName evidence="6">Serine protease</fullName>
    </submittedName>
</protein>
<dbReference type="PANTHER" id="PTHR43343:SF3">
    <property type="entry name" value="PROTEASE DO-LIKE 8, CHLOROPLASTIC"/>
    <property type="match status" value="1"/>
</dbReference>
<dbReference type="RefSeq" id="WP_071388864.1">
    <property type="nucleotide sequence ID" value="NZ_MLQS01000001.1"/>
</dbReference>
<dbReference type="GO" id="GO:0006508">
    <property type="term" value="P:proteolysis"/>
    <property type="evidence" value="ECO:0007669"/>
    <property type="project" value="UniProtKB-KW"/>
</dbReference>
<keyword evidence="5" id="KW-0472">Membrane</keyword>
<evidence type="ECO:0000256" key="3">
    <source>
        <dbReference type="ARBA" id="ARBA00022801"/>
    </source>
</evidence>
<dbReference type="SUPFAM" id="SSF50494">
    <property type="entry name" value="Trypsin-like serine proteases"/>
    <property type="match status" value="1"/>
</dbReference>
<dbReference type="InterPro" id="IPR009003">
    <property type="entry name" value="Peptidase_S1_PA"/>
</dbReference>
<dbReference type="InterPro" id="IPR043504">
    <property type="entry name" value="Peptidase_S1_PA_chymotrypsin"/>
</dbReference>
<evidence type="ECO:0000256" key="1">
    <source>
        <dbReference type="ARBA" id="ARBA00010541"/>
    </source>
</evidence>
<dbReference type="PANTHER" id="PTHR43343">
    <property type="entry name" value="PEPTIDASE S12"/>
    <property type="match status" value="1"/>
</dbReference>
<reference evidence="6 7" key="1">
    <citation type="submission" date="2016-10" db="EMBL/GenBank/DDBJ databases">
        <title>Draft genome sequences of four alkaliphilic bacteria belonging to the Anaerobacillus genus.</title>
        <authorList>
            <person name="Bassil N.M."/>
            <person name="Lloyd J.R."/>
        </authorList>
    </citation>
    <scope>NUCLEOTIDE SEQUENCE [LARGE SCALE GENOMIC DNA]</scope>
    <source>
        <strain evidence="6 7">DSM 22531</strain>
    </source>
</reference>
<evidence type="ECO:0000313" key="6">
    <source>
        <dbReference type="EMBL" id="OIJ22309.1"/>
    </source>
</evidence>
<gene>
    <name evidence="6" type="ORF">BKP45_06630</name>
</gene>
<keyword evidence="5" id="KW-1133">Transmembrane helix</keyword>
<keyword evidence="2 6" id="KW-0645">Protease</keyword>
<feature type="transmembrane region" description="Helical" evidence="5">
    <location>
        <begin position="7"/>
        <end position="30"/>
    </location>
</feature>
<dbReference type="AlphaFoldDB" id="A0A1S2MCB6"/>
<evidence type="ECO:0000313" key="7">
    <source>
        <dbReference type="Proteomes" id="UP000180057"/>
    </source>
</evidence>
<proteinExistence type="inferred from homology"/>